<feature type="compositionally biased region" description="Basic residues" evidence="6">
    <location>
        <begin position="943"/>
        <end position="957"/>
    </location>
</feature>
<feature type="region of interest" description="Disordered" evidence="6">
    <location>
        <begin position="1811"/>
        <end position="1866"/>
    </location>
</feature>
<feature type="region of interest" description="Disordered" evidence="6">
    <location>
        <begin position="644"/>
        <end position="716"/>
    </location>
</feature>
<feature type="compositionally biased region" description="Basic residues" evidence="6">
    <location>
        <begin position="1848"/>
        <end position="1860"/>
    </location>
</feature>
<dbReference type="GO" id="GO:0004879">
    <property type="term" value="F:nuclear receptor activity"/>
    <property type="evidence" value="ECO:0000318"/>
    <property type="project" value="GO_Central"/>
</dbReference>
<dbReference type="RefSeq" id="XP_042922820.1">
    <property type="nucleotide sequence ID" value="XM_043064253.1"/>
</dbReference>
<dbReference type="ExpressionAtlas" id="A0A2K3DK56">
    <property type="expression patterns" value="baseline and differential"/>
</dbReference>
<feature type="region of interest" description="Disordered" evidence="6">
    <location>
        <begin position="136"/>
        <end position="168"/>
    </location>
</feature>
<protein>
    <submittedName>
        <fullName evidence="7">Uncharacterized protein</fullName>
    </submittedName>
</protein>
<dbReference type="PANTHER" id="PTHR10649">
    <property type="entry name" value="ARYL HYDROCARBON RECEPTOR"/>
    <property type="match status" value="1"/>
</dbReference>
<keyword evidence="2" id="KW-0805">Transcription regulation</keyword>
<dbReference type="OrthoDB" id="10643384at2759"/>
<feature type="region of interest" description="Disordered" evidence="6">
    <location>
        <begin position="1415"/>
        <end position="1452"/>
    </location>
</feature>
<dbReference type="STRING" id="3055.A0A2K3DK56"/>
<evidence type="ECO:0000256" key="5">
    <source>
        <dbReference type="ARBA" id="ARBA00023242"/>
    </source>
</evidence>
<feature type="compositionally biased region" description="Low complexity" evidence="6">
    <location>
        <begin position="1673"/>
        <end position="1693"/>
    </location>
</feature>
<keyword evidence="8" id="KW-1185">Reference proteome</keyword>
<organism evidence="7 8">
    <name type="scientific">Chlamydomonas reinhardtii</name>
    <name type="common">Chlamydomonas smithii</name>
    <dbReference type="NCBI Taxonomy" id="3055"/>
    <lineage>
        <taxon>Eukaryota</taxon>
        <taxon>Viridiplantae</taxon>
        <taxon>Chlorophyta</taxon>
        <taxon>core chlorophytes</taxon>
        <taxon>Chlorophyceae</taxon>
        <taxon>CS clade</taxon>
        <taxon>Chlamydomonadales</taxon>
        <taxon>Chlamydomonadaceae</taxon>
        <taxon>Chlamydomonas</taxon>
    </lineage>
</organism>
<feature type="region of interest" description="Disordered" evidence="6">
    <location>
        <begin position="759"/>
        <end position="846"/>
    </location>
</feature>
<dbReference type="GO" id="GO:0034751">
    <property type="term" value="C:aryl hydrocarbon receptor complex"/>
    <property type="evidence" value="ECO:0000318"/>
    <property type="project" value="GO_Central"/>
</dbReference>
<feature type="region of interest" description="Disordered" evidence="6">
    <location>
        <begin position="600"/>
        <end position="630"/>
    </location>
</feature>
<gene>
    <name evidence="7" type="ORF">CHLRE_07g335000v5</name>
</gene>
<sequence length="1927" mass="196340">MRATDGRVSLLQVYVKLLLAAAAAAGVAASAAVANPHYRAVALKRAMRQLPELLRLVPSAEADVAAAAAASLAADISRLMAAAGLDPAPEPAQAAEVGQPGAFMLSHGARLQPPPPDATAGVVGALGAVAAAATPLEQPAASPTPPVERGLPSVSHSGGDPAVTAAPTAAAPADPLQCVGLSGDRFACGPGSVGGDACAGAGQHSRELLQQQAVPPREEPLQQEGSGESLPVFDQLLDFSLDQTGDLDLDGDLLDLINSWQTEPPGSEGVPATPFPGSKLDLFDDDVDDDGGVGCLGLCADASALPTPQPLAAPAAQVLQPDQQRGPSGAAQAFNMTTASPPSPGMAFSGVDAAAAALDGVCLAASPEVQQSLTAPESSGAAAAPLALYASLAPAVSASVPVTEKAHRDGSASRLLLPQGGGLQPVRSAEHVMPATADVRTAEPRVQQQMAAAEAVTQTVPPGLPLAAKNRSTVLFEVEQLPLNPTPLQLPQQAQHRQPQQQVQHGHQQFRSTALAAGMEERNYKHARSDPDADAGRWPAEGQAGAWTSVAAAMPLTQPPHSAPVHSGDQAAQYAAAQWRPQGTGAGAAVWQAEQRPGECWAGTQAGQGAAGNAGALHSSHPPALDAPAAAGGRAAYGSYTEAQVPSGHVGSQQQLPHHQEAQPQPQALHQHQGYHQQQEGQVPQDPGHGWHQEGRERGPRQGPAAGGFGGAAPGAASAGIMHSALPMHVSRNSSNAGEAHGPNSLTQWLPASSISGHTALSESGALPTAPRQPNRGHAAAMPQSHGGPGTSWHQHSQPRHQLPEQDAGAQAALRSSSSCDGAPLQHKAARGGSLPHPAPPQHDASYALRLSSPGYAPYMDRAPAAPTAASGAGAAVPAGPRAEQHSAAALSDWRQHAGGVTSSVPLDSSGRASGTGGAASAPAPHEGQHYRYGQQAQLQARHQAHTAKSRPLHHHYAQGVPPPPAVLRAFSSAPVPGAEARSSGAPPPCLQSCGSSMRFVPGMTHQQQPASRPPALQQPEWRPESDGQHMNVDWQQRCHQRDPQAHQPAPGMAPISEPHGASGRGHHHGMQPGRQAASCSGVSLYACVARPDAAAAANSSAMATGADAATGVGMPPAAASAEPAQRCLRTALRGMSWSGARQGFASHPASPVMGGCETQGKRPASWLYEDMVGEHLPLDDEHDQANARLQQCSFHAPGAPWHLGRAHSALIGAERATAAVAPLPQRVPARSCDGLAFSPPLGTRAADGLATGAPAGAQQQSGVADGRGAQPPRVVSIYTENASAAACGTESWECGSDASPASNNYCSSASARPPWDALTSGAQPTTVGRAGGRDSRRRLLEGHRAASPHEARSTGSGPASGADSRHLTRGALGSGAPCYLPVNNSIAQPVSHGRLSSSKSAPYEWTDSMDLDGPVASAVPAQDPWSRNRCAPSAGHGAAPHGPRSGRQAAFGTAYPGLRSAPQDWYVPQGTFQPELTDAEIDMLVEAGIEPCGRAVKRSCSRVAMAFSNGQSAFSGAHGGGGALEGSAMGTAGPGAYAMQGAGGAGGGDSATRAPVVSAATDTCRAAGPAQLSGEAGASSIDGSYSQGAAVAGNLTGRGWYTGGGGGQGTTAVLPVHGAGGQSVAAVPTAALNVDQQEPGPPPQLQQQQPEAAWATAQRDEAPGSHTPRSWQPQPQSQQVHQQPQSHQYHSQALQHPSQGCGGGAGSWAQIPATVGPTRANAGGFESFGSRGSGESQAARSRTYHGGSGASVDGDVAGERGCGGAVVAAAAAGGGSASLGHPNGSLGDDDAHELTFSVRGLAMSALQTADVRSAPQKVRGSPQQQYHQPQQQQQQQRLQHHPEQHHQQHQHQHHQQHQHQPKDQERLWHAQPAQNIRQQQAAHMFRTTTFLGQCGGPPAAQPGTGAPGFSFAPSRTMYSGHPGNNI</sequence>
<feature type="compositionally biased region" description="Basic and acidic residues" evidence="6">
    <location>
        <begin position="1332"/>
        <end position="1353"/>
    </location>
</feature>
<reference evidence="7 8" key="1">
    <citation type="journal article" date="2007" name="Science">
        <title>The Chlamydomonas genome reveals the evolution of key animal and plant functions.</title>
        <authorList>
            <person name="Merchant S.S."/>
            <person name="Prochnik S.E."/>
            <person name="Vallon O."/>
            <person name="Harris E.H."/>
            <person name="Karpowicz S.J."/>
            <person name="Witman G.B."/>
            <person name="Terry A."/>
            <person name="Salamov A."/>
            <person name="Fritz-Laylin L.K."/>
            <person name="Marechal-Drouard L."/>
            <person name="Marshall W.F."/>
            <person name="Qu L.H."/>
            <person name="Nelson D.R."/>
            <person name="Sanderfoot A.A."/>
            <person name="Spalding M.H."/>
            <person name="Kapitonov V.V."/>
            <person name="Ren Q."/>
            <person name="Ferris P."/>
            <person name="Lindquist E."/>
            <person name="Shapiro H."/>
            <person name="Lucas S.M."/>
            <person name="Grimwood J."/>
            <person name="Schmutz J."/>
            <person name="Cardol P."/>
            <person name="Cerutti H."/>
            <person name="Chanfreau G."/>
            <person name="Chen C.L."/>
            <person name="Cognat V."/>
            <person name="Croft M.T."/>
            <person name="Dent R."/>
            <person name="Dutcher S."/>
            <person name="Fernandez E."/>
            <person name="Fukuzawa H."/>
            <person name="Gonzalez-Ballester D."/>
            <person name="Gonzalez-Halphen D."/>
            <person name="Hallmann A."/>
            <person name="Hanikenne M."/>
            <person name="Hippler M."/>
            <person name="Inwood W."/>
            <person name="Jabbari K."/>
            <person name="Kalanon M."/>
            <person name="Kuras R."/>
            <person name="Lefebvre P.A."/>
            <person name="Lemaire S.D."/>
            <person name="Lobanov A.V."/>
            <person name="Lohr M."/>
            <person name="Manuell A."/>
            <person name="Meier I."/>
            <person name="Mets L."/>
            <person name="Mittag M."/>
            <person name="Mittelmeier T."/>
            <person name="Moroney J.V."/>
            <person name="Moseley J."/>
            <person name="Napoli C."/>
            <person name="Nedelcu A.M."/>
            <person name="Niyogi K."/>
            <person name="Novoselov S.V."/>
            <person name="Paulsen I.T."/>
            <person name="Pazour G."/>
            <person name="Purton S."/>
            <person name="Ral J.P."/>
            <person name="Riano-Pachon D.M."/>
            <person name="Riekhof W."/>
            <person name="Rymarquis L."/>
            <person name="Schroda M."/>
            <person name="Stern D."/>
            <person name="Umen J."/>
            <person name="Willows R."/>
            <person name="Wilson N."/>
            <person name="Zimmer S.L."/>
            <person name="Allmer J."/>
            <person name="Balk J."/>
            <person name="Bisova K."/>
            <person name="Chen C.J."/>
            <person name="Elias M."/>
            <person name="Gendler K."/>
            <person name="Hauser C."/>
            <person name="Lamb M.R."/>
            <person name="Ledford H."/>
            <person name="Long J.C."/>
            <person name="Minagawa J."/>
            <person name="Page M.D."/>
            <person name="Pan J."/>
            <person name="Pootakham W."/>
            <person name="Roje S."/>
            <person name="Rose A."/>
            <person name="Stahlberg E."/>
            <person name="Terauchi A.M."/>
            <person name="Yang P."/>
            <person name="Ball S."/>
            <person name="Bowler C."/>
            <person name="Dieckmann C.L."/>
            <person name="Gladyshev V.N."/>
            <person name="Green P."/>
            <person name="Jorgensen R."/>
            <person name="Mayfield S."/>
            <person name="Mueller-Roeber B."/>
            <person name="Rajamani S."/>
            <person name="Sayre R.T."/>
            <person name="Brokstein P."/>
            <person name="Dubchak I."/>
            <person name="Goodstein D."/>
            <person name="Hornick L."/>
            <person name="Huang Y.W."/>
            <person name="Jhaveri J."/>
            <person name="Luo Y."/>
            <person name="Martinez D."/>
            <person name="Ngau W.C."/>
            <person name="Otillar B."/>
            <person name="Poliakov A."/>
            <person name="Porter A."/>
            <person name="Szajkowski L."/>
            <person name="Werner G."/>
            <person name="Zhou K."/>
            <person name="Grigoriev I.V."/>
            <person name="Rokhsar D.S."/>
            <person name="Grossman A.R."/>
        </authorList>
    </citation>
    <scope>NUCLEOTIDE SEQUENCE [LARGE SCALE GENOMIC DNA]</scope>
    <source>
        <strain evidence="8">CC-503</strain>
        <strain evidence="7">CC-503 cw92 mt+</strain>
    </source>
</reference>
<feature type="compositionally biased region" description="Low complexity" evidence="6">
    <location>
        <begin position="602"/>
        <end position="630"/>
    </location>
</feature>
<feature type="region of interest" description="Disordered" evidence="6">
    <location>
        <begin position="1901"/>
        <end position="1927"/>
    </location>
</feature>
<dbReference type="RefSeq" id="XP_042922821.1">
    <property type="nucleotide sequence ID" value="XM_043064252.1"/>
</dbReference>
<name>A0A2K3DK56_CHLRE</name>
<feature type="region of interest" description="Disordered" evidence="6">
    <location>
        <begin position="1247"/>
        <end position="1271"/>
    </location>
</feature>
<dbReference type="Gramene" id="PNW80914">
    <property type="protein sequence ID" value="PNW80914"/>
    <property type="gene ID" value="CHLRE_07g335000v5"/>
</dbReference>
<keyword evidence="4" id="KW-0804">Transcription</keyword>
<dbReference type="GeneID" id="5725706"/>
<dbReference type="GO" id="GO:0006357">
    <property type="term" value="P:regulation of transcription by RNA polymerase II"/>
    <property type="evidence" value="ECO:0000318"/>
    <property type="project" value="GO_Central"/>
</dbReference>
<feature type="region of interest" description="Disordered" evidence="6">
    <location>
        <begin position="1304"/>
        <end position="1369"/>
    </location>
</feature>
<evidence type="ECO:0000256" key="3">
    <source>
        <dbReference type="ARBA" id="ARBA00023125"/>
    </source>
</evidence>
<feature type="region of interest" description="Disordered" evidence="6">
    <location>
        <begin position="865"/>
        <end position="1076"/>
    </location>
</feature>
<accession>A0A2K3DK56</accession>
<feature type="compositionally biased region" description="Low complexity" evidence="6">
    <location>
        <begin position="1823"/>
        <end position="1838"/>
    </location>
</feature>
<feature type="region of interest" description="Disordered" evidence="6">
    <location>
        <begin position="1635"/>
        <end position="1753"/>
    </location>
</feature>
<feature type="compositionally biased region" description="Basic and acidic residues" evidence="6">
    <location>
        <begin position="689"/>
        <end position="700"/>
    </location>
</feature>
<evidence type="ECO:0000256" key="1">
    <source>
        <dbReference type="ARBA" id="ARBA00004123"/>
    </source>
</evidence>
<evidence type="ECO:0000256" key="4">
    <source>
        <dbReference type="ARBA" id="ARBA00023163"/>
    </source>
</evidence>
<dbReference type="EMBL" id="CM008968">
    <property type="protein sequence ID" value="PNW80915.1"/>
    <property type="molecule type" value="Genomic_DNA"/>
</dbReference>
<feature type="compositionally biased region" description="Low complexity" evidence="6">
    <location>
        <begin position="865"/>
        <end position="882"/>
    </location>
</feature>
<dbReference type="EMBL" id="CM008968">
    <property type="protein sequence ID" value="PNW80914.1"/>
    <property type="molecule type" value="Genomic_DNA"/>
</dbReference>
<dbReference type="Proteomes" id="UP000006906">
    <property type="component" value="Chromosome 7"/>
</dbReference>
<feature type="compositionally biased region" description="Low complexity" evidence="6">
    <location>
        <begin position="1724"/>
        <end position="1737"/>
    </location>
</feature>
<keyword evidence="5" id="KW-0539">Nucleus</keyword>
<dbReference type="GO" id="GO:0006805">
    <property type="term" value="P:xenobiotic metabolic process"/>
    <property type="evidence" value="ECO:0007669"/>
    <property type="project" value="InterPro"/>
</dbReference>
<evidence type="ECO:0000313" key="8">
    <source>
        <dbReference type="Proteomes" id="UP000006906"/>
    </source>
</evidence>
<dbReference type="KEGG" id="cre:CHLRE_07g335000v5"/>
<proteinExistence type="predicted"/>
<feature type="compositionally biased region" description="Low complexity" evidence="6">
    <location>
        <begin position="653"/>
        <end position="685"/>
    </location>
</feature>
<comment type="subcellular location">
    <subcellularLocation>
        <location evidence="1">Nucleus</location>
    </subcellularLocation>
</comment>
<dbReference type="PaxDb" id="3055-EDO98450"/>
<evidence type="ECO:0000256" key="2">
    <source>
        <dbReference type="ARBA" id="ARBA00023015"/>
    </source>
</evidence>
<evidence type="ECO:0000256" key="6">
    <source>
        <dbReference type="SAM" id="MobiDB-lite"/>
    </source>
</evidence>
<keyword evidence="3" id="KW-0238">DNA-binding</keyword>
<reference evidence="7" key="2">
    <citation type="submission" date="2017-07" db="EMBL/GenBank/DDBJ databases">
        <title>WGS assembly of Chlamydomonas reinhardtii.</title>
        <authorList>
            <consortium name="Chlamydomonas Annotation Team"/>
            <consortium name="JGI Annotation Team"/>
            <person name="Merchant S.S."/>
            <person name="Prochnik S.E."/>
            <person name="Vallon O."/>
            <person name="Harris E.H."/>
            <person name="Karpowicz S.J."/>
            <person name="Witman G.B."/>
            <person name="Terry A."/>
            <person name="Salamov A."/>
            <person name="Fritz-Laylin L.K."/>
            <person name="Marechal-Drouard L."/>
            <person name="Marshall W.F."/>
            <person name="Qu L.H."/>
            <person name="Nelson D.R."/>
            <person name="Sanderfoot A.A."/>
            <person name="Spalding M.H."/>
            <person name="Kapitonov V.V."/>
            <person name="Ren Q."/>
            <person name="Ferris P."/>
            <person name="Lindquist E."/>
            <person name="Shapiro H."/>
            <person name="Lucas S.M."/>
            <person name="Grimwood J."/>
            <person name="Schmutz J."/>
            <person name="Grigoriev I.V."/>
            <person name="Rokhsar D.S."/>
        </authorList>
    </citation>
    <scope>NUCLEOTIDE SEQUENCE</scope>
    <source>
        <strain evidence="7">CC-503 cw92 mt+</strain>
    </source>
</reference>
<dbReference type="GO" id="GO:0005634">
    <property type="term" value="C:nucleus"/>
    <property type="evidence" value="ECO:0000318"/>
    <property type="project" value="GO_Central"/>
</dbReference>
<dbReference type="Gramene" id="PNW80915">
    <property type="protein sequence ID" value="PNW80915"/>
    <property type="gene ID" value="CHLRE_07g335000v5"/>
</dbReference>
<feature type="compositionally biased region" description="Low complexity" evidence="6">
    <location>
        <begin position="1432"/>
        <end position="1447"/>
    </location>
</feature>
<dbReference type="GO" id="GO:0000976">
    <property type="term" value="F:transcription cis-regulatory region binding"/>
    <property type="evidence" value="ECO:0000318"/>
    <property type="project" value="GO_Central"/>
</dbReference>
<evidence type="ECO:0000313" key="7">
    <source>
        <dbReference type="EMBL" id="PNW80915.1"/>
    </source>
</evidence>
<dbReference type="PANTHER" id="PTHR10649:SF12">
    <property type="entry name" value="SPINELESS, ISOFORM C"/>
    <property type="match status" value="1"/>
</dbReference>
<feature type="region of interest" description="Disordered" evidence="6">
    <location>
        <begin position="731"/>
        <end position="750"/>
    </location>
</feature>
<dbReference type="InterPro" id="IPR039091">
    <property type="entry name" value="AHR/AHRR"/>
</dbReference>